<dbReference type="SUPFAM" id="SSF54631">
    <property type="entry name" value="CBS-domain pair"/>
    <property type="match status" value="1"/>
</dbReference>
<evidence type="ECO:0000256" key="5">
    <source>
        <dbReference type="ARBA" id="ARBA00066388"/>
    </source>
</evidence>
<evidence type="ECO:0000256" key="1">
    <source>
        <dbReference type="ARBA" id="ARBA00005417"/>
    </source>
</evidence>
<dbReference type="FunFam" id="3.40.50.300:FF:000425">
    <property type="entry name" value="Probable ABC transporter, ATP-binding subunit"/>
    <property type="match status" value="1"/>
</dbReference>
<dbReference type="InterPro" id="IPR027417">
    <property type="entry name" value="P-loop_NTPase"/>
</dbReference>
<evidence type="ECO:0000256" key="2">
    <source>
        <dbReference type="ARBA" id="ARBA00022448"/>
    </source>
</evidence>
<dbReference type="PANTHER" id="PTHR43117:SF4">
    <property type="entry name" value="OSMOPROTECTANT IMPORT ATP-BINDING PROTEIN OSMV"/>
    <property type="match status" value="1"/>
</dbReference>
<evidence type="ECO:0000256" key="4">
    <source>
        <dbReference type="ARBA" id="ARBA00022840"/>
    </source>
</evidence>
<sequence length="390" mass="41763">MIRIDSVTKRYPDGTVAVDRLSLEIPDRSITVLVGPSGCGKTTTLRMINRMVEPSEGTILIDGVDSRQQPVNTLRRSMGYVIQNAGLFQHRTILDNIATVPRMLGWGKEKSRARARELMERVGLDGTLAKRYPYQLSGGQQQRVGVARALAADPPVLLMDEPFSAVDPVVRKGLQDELLRIQDELGKTIVFVTHDIDEAVKLGTTVAVLRTGGKLAQFAPPAELLSRPADDFVEDFLGADRGIRRLSFFPAAGLELLTTPVVAVDATAERIAEAGAADTPYLLVTDADGRPLGWSEPRDLTAGAITADRLLPYGRPFVAGTDSLRSALDCAVLSPTGWAVAVDASGRATGVVSQQVIAEAIRGAHARIGADAARDADTEPDDGKARKVAP</sequence>
<comment type="caution">
    <text evidence="8">The sequence shown here is derived from an EMBL/GenBank/DDBJ whole genome shotgun (WGS) entry which is preliminary data.</text>
</comment>
<dbReference type="SUPFAM" id="SSF52540">
    <property type="entry name" value="P-loop containing nucleoside triphosphate hydrolases"/>
    <property type="match status" value="1"/>
</dbReference>
<dbReference type="InterPro" id="IPR003593">
    <property type="entry name" value="AAA+_ATPase"/>
</dbReference>
<dbReference type="InterPro" id="IPR046342">
    <property type="entry name" value="CBS_dom_sf"/>
</dbReference>
<reference evidence="8 9" key="1">
    <citation type="submission" date="2015-10" db="EMBL/GenBank/DDBJ databases">
        <title>Draft genome sequence of Streptomyces caeruleatus NRRL B-24802, type strain for the species Streptomyces caeruleatus.</title>
        <authorList>
            <person name="Ruckert C."/>
            <person name="Winkler A."/>
            <person name="Kalinowski J."/>
            <person name="Kampfer P."/>
            <person name="Glaeser S."/>
        </authorList>
    </citation>
    <scope>NUCLEOTIDE SEQUENCE [LARGE SCALE GENOMIC DNA]</scope>
    <source>
        <strain evidence="8 9">NRRL B-24802</strain>
    </source>
</reference>
<dbReference type="EMBL" id="LMWY01000018">
    <property type="protein sequence ID" value="KUO03478.1"/>
    <property type="molecule type" value="Genomic_DNA"/>
</dbReference>
<dbReference type="PANTHER" id="PTHR43117">
    <property type="entry name" value="OSMOPROTECTANT IMPORT ATP-BINDING PROTEIN OSMV"/>
    <property type="match status" value="1"/>
</dbReference>
<keyword evidence="2" id="KW-0813">Transport</keyword>
<feature type="domain" description="ABC transporter" evidence="7">
    <location>
        <begin position="2"/>
        <end position="237"/>
    </location>
</feature>
<protein>
    <recommendedName>
        <fullName evidence="5">ABC-type quaternary amine transporter</fullName>
        <ecNumber evidence="5">7.6.2.9</ecNumber>
    </recommendedName>
</protein>
<evidence type="ECO:0000313" key="8">
    <source>
        <dbReference type="EMBL" id="KUO03478.1"/>
    </source>
</evidence>
<dbReference type="GO" id="GO:0015418">
    <property type="term" value="F:ABC-type quaternary ammonium compound transporting activity"/>
    <property type="evidence" value="ECO:0007669"/>
    <property type="project" value="UniProtKB-EC"/>
</dbReference>
<name>A0A101U3F8_9ACTN</name>
<feature type="region of interest" description="Disordered" evidence="6">
    <location>
        <begin position="371"/>
        <end position="390"/>
    </location>
</feature>
<accession>A0A101U3F8</accession>
<evidence type="ECO:0000256" key="3">
    <source>
        <dbReference type="ARBA" id="ARBA00022741"/>
    </source>
</evidence>
<dbReference type="EC" id="7.6.2.9" evidence="5"/>
<dbReference type="OrthoDB" id="9802264at2"/>
<gene>
    <name evidence="8" type="ORF">AQJ67_17405</name>
</gene>
<dbReference type="Proteomes" id="UP000053429">
    <property type="component" value="Unassembled WGS sequence"/>
</dbReference>
<dbReference type="SMART" id="SM00382">
    <property type="entry name" value="AAA"/>
    <property type="match status" value="1"/>
</dbReference>
<dbReference type="InterPro" id="IPR017871">
    <property type="entry name" value="ABC_transporter-like_CS"/>
</dbReference>
<comment type="similarity">
    <text evidence="1">Belongs to the ABC transporter superfamily.</text>
</comment>
<keyword evidence="3" id="KW-0547">Nucleotide-binding</keyword>
<dbReference type="PROSITE" id="PS50893">
    <property type="entry name" value="ABC_TRANSPORTER_2"/>
    <property type="match status" value="1"/>
</dbReference>
<proteinExistence type="inferred from homology"/>
<evidence type="ECO:0000313" key="9">
    <source>
        <dbReference type="Proteomes" id="UP000053429"/>
    </source>
</evidence>
<evidence type="ECO:0000256" key="6">
    <source>
        <dbReference type="SAM" id="MobiDB-lite"/>
    </source>
</evidence>
<evidence type="ECO:0000259" key="7">
    <source>
        <dbReference type="PROSITE" id="PS50893"/>
    </source>
</evidence>
<keyword evidence="4 8" id="KW-0067">ATP-binding</keyword>
<dbReference type="GO" id="GO:0016887">
    <property type="term" value="F:ATP hydrolysis activity"/>
    <property type="evidence" value="ECO:0007669"/>
    <property type="project" value="InterPro"/>
</dbReference>
<dbReference type="GO" id="GO:0005524">
    <property type="term" value="F:ATP binding"/>
    <property type="evidence" value="ECO:0007669"/>
    <property type="project" value="UniProtKB-KW"/>
</dbReference>
<dbReference type="AlphaFoldDB" id="A0A101U3F8"/>
<dbReference type="STRING" id="661399.AQJ67_17405"/>
<dbReference type="RefSeq" id="WP_062719681.1">
    <property type="nucleotide sequence ID" value="NZ_KQ948928.1"/>
</dbReference>
<keyword evidence="9" id="KW-1185">Reference proteome</keyword>
<organism evidence="8 9">
    <name type="scientific">Streptomyces caeruleatus</name>
    <dbReference type="NCBI Taxonomy" id="661399"/>
    <lineage>
        <taxon>Bacteria</taxon>
        <taxon>Bacillati</taxon>
        <taxon>Actinomycetota</taxon>
        <taxon>Actinomycetes</taxon>
        <taxon>Kitasatosporales</taxon>
        <taxon>Streptomycetaceae</taxon>
        <taxon>Streptomyces</taxon>
    </lineage>
</organism>
<feature type="compositionally biased region" description="Basic and acidic residues" evidence="6">
    <location>
        <begin position="372"/>
        <end position="390"/>
    </location>
</feature>
<dbReference type="InterPro" id="IPR003439">
    <property type="entry name" value="ABC_transporter-like_ATP-bd"/>
</dbReference>
<dbReference type="Pfam" id="PF00005">
    <property type="entry name" value="ABC_tran"/>
    <property type="match status" value="1"/>
</dbReference>
<dbReference type="PROSITE" id="PS00211">
    <property type="entry name" value="ABC_TRANSPORTER_1"/>
    <property type="match status" value="1"/>
</dbReference>
<dbReference type="Gene3D" id="3.40.50.300">
    <property type="entry name" value="P-loop containing nucleotide triphosphate hydrolases"/>
    <property type="match status" value="1"/>
</dbReference>